<evidence type="ECO:0000256" key="1">
    <source>
        <dbReference type="SAM" id="SignalP"/>
    </source>
</evidence>
<sequence>MMQTIKKWAFLLGAFLLLPAWLSAQNNLKEISGKVLDQMGQPIEGAEISGKEGAISMRTNAEGLFVIRVDPADALLIEADGYASRRVAVSSVVAGEQIALEALDFHLTEKDEVQLPFGTMKKRRITGGVTAIDPKEILTYDNEQLFGGVLNSRVPGLFGGSNIRGLGDALVVVDGIPRSAGSLNLQEIDQISVLRGISARMLYGAQADKGVIMVTTKRGKAFKRTMNITGETGTLDPISFPDYLGAADYMGLYNEALVNDGQDPLYNQQQIQATRNGTDRVLYPDEDFYNSTYLKDRAAFQKLIMESSGGNQAAQYYVNLGWNRIGTLLNLGEGAEENTDRINLRGNVDYQLNDWLKMSLDGIALIDITRGPRYSNFDGQNNTADDFWSISTGIWPNAYPTLIPAGRLEDSGLLPSAVLVGGDRVLGGTSNAQFSEVNLYGELTRNGFQVNTNRVVQINTGLDFDLGGIARGLTAKAYLSFDFINSFIRQQENAYAIYQPVLGMDTTGNQVVAYNKIGVDEKRDDQTIPNGNIGFNRRLGLYGVLDYDRTYDNDNSLKITGVAYRDQFEELGVLQTAKNLHFGLRGNYMIQNKYIVEATGVYAGSPRFTGDQQFAFSPSLGLGWVLTEEPFLASSSLFQYLKLNASWGILNTDQGVNNYYLYRTSYVEPSANFDRIYDYNNEVSSNNALNIVTGNPNIGWVKRREINFGLEALLGKSLWLEANYFNTESYDQITKLTSTYPSVLGGEDFTPFENFEAYSDQGVELGLQLNQGRGDFRYSIGANFVYAEPTAAEVNEPDALLAYRKREGQPTDGMFAYVAEGLFRDQADIDNHALQTFGAVQPGDIKYQDLNGDGIINQNDQQLIGNSRSRFQYGLNIRLGFKNLDLFVQGIGQTGAERYFNDPYYWVFGNRKYSTEVLGRWTPETAGTATYPRLSSTSNPNNFRNSTFWLYEDNWFNLRRVQLTYALPLEVNGIKKVSIYLRGANLLTVSKIREKRELNIGSTPQTRSFAVGLNASF</sequence>
<dbReference type="SUPFAM" id="SSF49464">
    <property type="entry name" value="Carboxypeptidase regulatory domain-like"/>
    <property type="match status" value="1"/>
</dbReference>
<dbReference type="NCBIfam" id="TIGR04056">
    <property type="entry name" value="OMP_RagA_SusC"/>
    <property type="match status" value="1"/>
</dbReference>
<gene>
    <name evidence="3" type="ORF">CRP01_33610</name>
</gene>
<dbReference type="InterPro" id="IPR023996">
    <property type="entry name" value="TonB-dep_OMP_SusC/RagA"/>
</dbReference>
<dbReference type="InterPro" id="IPR037066">
    <property type="entry name" value="Plug_dom_sf"/>
</dbReference>
<feature type="chain" id="PRO_5013130245" description="TonB-dependent receptor plug domain-containing protein" evidence="1">
    <location>
        <begin position="25"/>
        <end position="1017"/>
    </location>
</feature>
<accession>A0A2D0N1W9</accession>
<dbReference type="SUPFAM" id="SSF56935">
    <property type="entry name" value="Porins"/>
    <property type="match status" value="1"/>
</dbReference>
<keyword evidence="1" id="KW-0732">Signal</keyword>
<reference evidence="3 4" key="1">
    <citation type="submission" date="2017-10" db="EMBL/GenBank/DDBJ databases">
        <title>The draft genome sequence of Lewinella nigricans NBRC 102662.</title>
        <authorList>
            <person name="Wang K."/>
        </authorList>
    </citation>
    <scope>NUCLEOTIDE SEQUENCE [LARGE SCALE GENOMIC DNA]</scope>
    <source>
        <strain evidence="3 4">NBRC 102662</strain>
    </source>
</reference>
<dbReference type="Pfam" id="PF07715">
    <property type="entry name" value="Plug"/>
    <property type="match status" value="1"/>
</dbReference>
<dbReference type="RefSeq" id="WP_099154468.1">
    <property type="nucleotide sequence ID" value="NZ_PDUD01000044.1"/>
</dbReference>
<feature type="domain" description="TonB-dependent receptor plug" evidence="2">
    <location>
        <begin position="125"/>
        <end position="211"/>
    </location>
</feature>
<evidence type="ECO:0000259" key="2">
    <source>
        <dbReference type="Pfam" id="PF07715"/>
    </source>
</evidence>
<organism evidence="3 4">
    <name type="scientific">Flavilitoribacter nigricans (strain ATCC 23147 / DSM 23189 / NBRC 102662 / NCIMB 1420 / SS-2)</name>
    <name type="common">Lewinella nigricans</name>
    <dbReference type="NCBI Taxonomy" id="1122177"/>
    <lineage>
        <taxon>Bacteria</taxon>
        <taxon>Pseudomonadati</taxon>
        <taxon>Bacteroidota</taxon>
        <taxon>Saprospiria</taxon>
        <taxon>Saprospirales</taxon>
        <taxon>Lewinellaceae</taxon>
        <taxon>Flavilitoribacter</taxon>
    </lineage>
</organism>
<dbReference type="AlphaFoldDB" id="A0A2D0N1W9"/>
<comment type="caution">
    <text evidence="3">The sequence shown here is derived from an EMBL/GenBank/DDBJ whole genome shotgun (WGS) entry which is preliminary data.</text>
</comment>
<evidence type="ECO:0000313" key="4">
    <source>
        <dbReference type="Proteomes" id="UP000223913"/>
    </source>
</evidence>
<feature type="signal peptide" evidence="1">
    <location>
        <begin position="1"/>
        <end position="24"/>
    </location>
</feature>
<proteinExistence type="predicted"/>
<dbReference type="InterPro" id="IPR012910">
    <property type="entry name" value="Plug_dom"/>
</dbReference>
<evidence type="ECO:0000313" key="3">
    <source>
        <dbReference type="EMBL" id="PHN02129.1"/>
    </source>
</evidence>
<dbReference type="InterPro" id="IPR008969">
    <property type="entry name" value="CarboxyPept-like_regulatory"/>
</dbReference>
<protein>
    <recommendedName>
        <fullName evidence="2">TonB-dependent receptor plug domain-containing protein</fullName>
    </recommendedName>
</protein>
<dbReference type="Proteomes" id="UP000223913">
    <property type="component" value="Unassembled WGS sequence"/>
</dbReference>
<dbReference type="OrthoDB" id="9768177at2"/>
<dbReference type="Gene3D" id="2.170.130.10">
    <property type="entry name" value="TonB-dependent receptor, plug domain"/>
    <property type="match status" value="1"/>
</dbReference>
<name>A0A2D0N1W9_FLAN2</name>
<dbReference type="EMBL" id="PDUD01000044">
    <property type="protein sequence ID" value="PHN02129.1"/>
    <property type="molecule type" value="Genomic_DNA"/>
</dbReference>
<keyword evidence="4" id="KW-1185">Reference proteome</keyword>
<dbReference type="Gene3D" id="2.60.40.1120">
    <property type="entry name" value="Carboxypeptidase-like, regulatory domain"/>
    <property type="match status" value="1"/>
</dbReference>